<proteinExistence type="predicted"/>
<evidence type="ECO:0000313" key="2">
    <source>
        <dbReference type="EMBL" id="CEK75298.1"/>
    </source>
</evidence>
<gene>
    <name evidence="2" type="primary">ORF94855</name>
</gene>
<feature type="region of interest" description="Disordered" evidence="1">
    <location>
        <begin position="1"/>
        <end position="54"/>
    </location>
</feature>
<name>A0A0B7A3A3_9EUPU</name>
<reference evidence="2" key="1">
    <citation type="submission" date="2014-12" db="EMBL/GenBank/DDBJ databases">
        <title>Insight into the proteome of Arion vulgaris.</title>
        <authorList>
            <person name="Aradska J."/>
            <person name="Bulat T."/>
            <person name="Smidak R."/>
            <person name="Sarate P."/>
            <person name="Gangsoo J."/>
            <person name="Sialana F."/>
            <person name="Bilban M."/>
            <person name="Lubec G."/>
        </authorList>
    </citation>
    <scope>NUCLEOTIDE SEQUENCE</scope>
    <source>
        <tissue evidence="2">Skin</tissue>
    </source>
</reference>
<organism evidence="2">
    <name type="scientific">Arion vulgaris</name>
    <dbReference type="NCBI Taxonomy" id="1028688"/>
    <lineage>
        <taxon>Eukaryota</taxon>
        <taxon>Metazoa</taxon>
        <taxon>Spiralia</taxon>
        <taxon>Lophotrochozoa</taxon>
        <taxon>Mollusca</taxon>
        <taxon>Gastropoda</taxon>
        <taxon>Heterobranchia</taxon>
        <taxon>Euthyneura</taxon>
        <taxon>Panpulmonata</taxon>
        <taxon>Eupulmonata</taxon>
        <taxon>Stylommatophora</taxon>
        <taxon>Helicina</taxon>
        <taxon>Arionoidea</taxon>
        <taxon>Arionidae</taxon>
        <taxon>Arion</taxon>
    </lineage>
</organism>
<protein>
    <submittedName>
        <fullName evidence="2">Uncharacterized protein</fullName>
    </submittedName>
</protein>
<evidence type="ECO:0000256" key="1">
    <source>
        <dbReference type="SAM" id="MobiDB-lite"/>
    </source>
</evidence>
<dbReference type="EMBL" id="HACG01028433">
    <property type="protein sequence ID" value="CEK75298.1"/>
    <property type="molecule type" value="Transcribed_RNA"/>
</dbReference>
<dbReference type="AlphaFoldDB" id="A0A0B7A3A3"/>
<sequence>MRKQTRGNKVDATQIASVTTSKHPKYPIHRLNRKTTHNNLPSQKRAMQAHPAHAQNKVCSDCTVYMPE</sequence>
<feature type="compositionally biased region" description="Basic residues" evidence="1">
    <location>
        <begin position="22"/>
        <end position="36"/>
    </location>
</feature>
<accession>A0A0B7A3A3</accession>